<name>T1JJE9_STRMM</name>
<feature type="region of interest" description="Disordered" evidence="3">
    <location>
        <begin position="237"/>
        <end position="378"/>
    </location>
</feature>
<dbReference type="eggNOG" id="ENOG502QRX4">
    <property type="taxonomic scope" value="Eukaryota"/>
</dbReference>
<dbReference type="Gene3D" id="3.30.70.330">
    <property type="match status" value="1"/>
</dbReference>
<dbReference type="PANTHER" id="PTHR16291">
    <property type="entry name" value="NUCLEAR CAP-BINDING PROTEIN SUBUNIT 3"/>
    <property type="match status" value="1"/>
</dbReference>
<sequence>MADDSLPMMDEIKFDDSFINDDEKVDATKSIDEDNMEFKELYQSLDIDVNNRSNRLNAIHIRGVNEMSTEDIGEYFTNLKFDSIEWIDDNSCNVVWENESLAAKAIVSKNKSIIKQDKQVSRVDNDDSEDGQIVSDDDNDEEKNLIPFNGENKDVDDVKNVGINDAQKLGIPVPPGQWVVGFPHEKSKGILMRFALKSDKKVPGAEKRSQYYLKHGNPNYGGMVGLISKSKKRSYRETFSVSQSPEHEKPEESIDIYESEIRTANKMPKMRMYADEESQKKRQKQLLSEDRQDRPPIGDLRNKLSSKTRGIVNYDENREHEDVKSSGDLRSKLRQRSKVRQSDERDEESEDETDLRRKLNQMRRRKRKPENLIIELTN</sequence>
<accession>T1JJE9</accession>
<dbReference type="GO" id="GO:0005634">
    <property type="term" value="C:nucleus"/>
    <property type="evidence" value="ECO:0007669"/>
    <property type="project" value="TreeGrafter"/>
</dbReference>
<evidence type="ECO:0000313" key="4">
    <source>
        <dbReference type="EnsemblMetazoa" id="SMAR013979-PA"/>
    </source>
</evidence>
<feature type="compositionally biased region" description="Acidic residues" evidence="3">
    <location>
        <begin position="344"/>
        <end position="353"/>
    </location>
</feature>
<dbReference type="HOGENOM" id="CLU_732205_0_0_1"/>
<evidence type="ECO:0000256" key="1">
    <source>
        <dbReference type="ARBA" id="ARBA00006069"/>
    </source>
</evidence>
<evidence type="ECO:0000256" key="3">
    <source>
        <dbReference type="SAM" id="MobiDB-lite"/>
    </source>
</evidence>
<keyword evidence="5" id="KW-1185">Reference proteome</keyword>
<dbReference type="EMBL" id="JH431198">
    <property type="status" value="NOT_ANNOTATED_CDS"/>
    <property type="molecule type" value="Genomic_DNA"/>
</dbReference>
<dbReference type="Proteomes" id="UP000014500">
    <property type="component" value="Unassembled WGS sequence"/>
</dbReference>
<evidence type="ECO:0000313" key="5">
    <source>
        <dbReference type="Proteomes" id="UP000014500"/>
    </source>
</evidence>
<reference evidence="5" key="1">
    <citation type="submission" date="2011-05" db="EMBL/GenBank/DDBJ databases">
        <authorList>
            <person name="Richards S.R."/>
            <person name="Qu J."/>
            <person name="Jiang H."/>
            <person name="Jhangiani S.N."/>
            <person name="Agravi P."/>
            <person name="Goodspeed R."/>
            <person name="Gross S."/>
            <person name="Mandapat C."/>
            <person name="Jackson L."/>
            <person name="Mathew T."/>
            <person name="Pu L."/>
            <person name="Thornton R."/>
            <person name="Saada N."/>
            <person name="Wilczek-Boney K.B."/>
            <person name="Lee S."/>
            <person name="Kovar C."/>
            <person name="Wu Y."/>
            <person name="Scherer S.E."/>
            <person name="Worley K.C."/>
            <person name="Muzny D.M."/>
            <person name="Gibbs R."/>
        </authorList>
    </citation>
    <scope>NUCLEOTIDE SEQUENCE</scope>
    <source>
        <strain evidence="5">Brora</strain>
    </source>
</reference>
<dbReference type="EnsemblMetazoa" id="SMAR013979-RA">
    <property type="protein sequence ID" value="SMAR013979-PA"/>
    <property type="gene ID" value="SMAR013979"/>
</dbReference>
<dbReference type="GO" id="GO:0000340">
    <property type="term" value="F:RNA 7-methylguanosine cap binding"/>
    <property type="evidence" value="ECO:0007669"/>
    <property type="project" value="InterPro"/>
</dbReference>
<feature type="compositionally biased region" description="Basic and acidic residues" evidence="3">
    <location>
        <begin position="315"/>
        <end position="331"/>
    </location>
</feature>
<evidence type="ECO:0000256" key="2">
    <source>
        <dbReference type="ARBA" id="ARBA00019876"/>
    </source>
</evidence>
<dbReference type="PANTHER" id="PTHR16291:SF0">
    <property type="entry name" value="NUCLEAR CAP-BINDING PROTEIN SUBUNIT 3"/>
    <property type="match status" value="1"/>
</dbReference>
<dbReference type="PhylomeDB" id="T1JJE9"/>
<dbReference type="STRING" id="126957.T1JJE9"/>
<dbReference type="OMA" id="MANRTHA"/>
<feature type="compositionally biased region" description="Basic residues" evidence="3">
    <location>
        <begin position="358"/>
        <end position="368"/>
    </location>
</feature>
<reference evidence="4" key="2">
    <citation type="submission" date="2015-02" db="UniProtKB">
        <authorList>
            <consortium name="EnsemblMetazoa"/>
        </authorList>
    </citation>
    <scope>IDENTIFICATION</scope>
</reference>
<dbReference type="GO" id="GO:0003729">
    <property type="term" value="F:mRNA binding"/>
    <property type="evidence" value="ECO:0007669"/>
    <property type="project" value="InterPro"/>
</dbReference>
<dbReference type="InterPro" id="IPR019416">
    <property type="entry name" value="NCBP3"/>
</dbReference>
<feature type="region of interest" description="Disordered" evidence="3">
    <location>
        <begin position="117"/>
        <end position="142"/>
    </location>
</feature>
<protein>
    <recommendedName>
        <fullName evidence="2">Nuclear cap-binding protein subunit 3</fullName>
    </recommendedName>
</protein>
<comment type="similarity">
    <text evidence="1">Belongs to the NCBP3 family.</text>
</comment>
<dbReference type="AlphaFoldDB" id="T1JJE9"/>
<feature type="compositionally biased region" description="Basic and acidic residues" evidence="3">
    <location>
        <begin position="287"/>
        <end position="302"/>
    </location>
</feature>
<dbReference type="Pfam" id="PF10309">
    <property type="entry name" value="NCBP3"/>
    <property type="match status" value="1"/>
</dbReference>
<proteinExistence type="inferred from homology"/>
<feature type="compositionally biased region" description="Acidic residues" evidence="3">
    <location>
        <begin position="126"/>
        <end position="141"/>
    </location>
</feature>
<organism evidence="4 5">
    <name type="scientific">Strigamia maritima</name>
    <name type="common">European centipede</name>
    <name type="synonym">Geophilus maritimus</name>
    <dbReference type="NCBI Taxonomy" id="126957"/>
    <lineage>
        <taxon>Eukaryota</taxon>
        <taxon>Metazoa</taxon>
        <taxon>Ecdysozoa</taxon>
        <taxon>Arthropoda</taxon>
        <taxon>Myriapoda</taxon>
        <taxon>Chilopoda</taxon>
        <taxon>Pleurostigmophora</taxon>
        <taxon>Geophilomorpha</taxon>
        <taxon>Linotaeniidae</taxon>
        <taxon>Strigamia</taxon>
    </lineage>
</organism>
<dbReference type="InterPro" id="IPR012677">
    <property type="entry name" value="Nucleotide-bd_a/b_plait_sf"/>
</dbReference>